<dbReference type="EMBL" id="APHI01000002">
    <property type="protein sequence ID" value="EOA62749.1"/>
    <property type="molecule type" value="Genomic_DNA"/>
</dbReference>
<accession>S6G8N9</accession>
<comment type="caution">
    <text evidence="1">The sequence shown here is derived from an EMBL/GenBank/DDBJ whole genome shotgun (WGS) entry which is preliminary data.</text>
</comment>
<gene>
    <name evidence="1" type="ORF">CRT38_05797</name>
</gene>
<dbReference type="Proteomes" id="UP000053165">
    <property type="component" value="Unassembled WGS sequence"/>
</dbReference>
<protein>
    <submittedName>
        <fullName evidence="1">Uncharacterized protein</fullName>
    </submittedName>
</protein>
<proteinExistence type="predicted"/>
<sequence>MEWLAFLRASCTALSCLQLISAQLRQNYEFAAGHCTSEQEDVIPISSGFNCVLFLATSNKNYLLEATSPIHQVPIY</sequence>
<reference evidence="1 2" key="1">
    <citation type="submission" date="2013-03" db="EMBL/GenBank/DDBJ databases">
        <title>Genome sequence of Anaplasma phagocytophilum strain CRT38.</title>
        <authorList>
            <person name="Felsheim R.F."/>
            <person name="Kurtti T.J."/>
            <person name="Munderloh U.G."/>
        </authorList>
    </citation>
    <scope>NUCLEOTIDE SEQUENCE [LARGE SCALE GENOMIC DNA]</scope>
    <source>
        <strain evidence="1 2">CRT38</strain>
    </source>
</reference>
<name>S6G8N9_ANAPH</name>
<dbReference type="AlphaFoldDB" id="S6G8N9"/>
<organism evidence="1 2">
    <name type="scientific">Anaplasma phagocytophilum str. CRT38</name>
    <dbReference type="NCBI Taxonomy" id="1269275"/>
    <lineage>
        <taxon>Bacteria</taxon>
        <taxon>Pseudomonadati</taxon>
        <taxon>Pseudomonadota</taxon>
        <taxon>Alphaproteobacteria</taxon>
        <taxon>Rickettsiales</taxon>
        <taxon>Anaplasmataceae</taxon>
        <taxon>Anaplasma</taxon>
        <taxon>phagocytophilum group</taxon>
    </lineage>
</organism>
<evidence type="ECO:0000313" key="2">
    <source>
        <dbReference type="Proteomes" id="UP000053165"/>
    </source>
</evidence>
<evidence type="ECO:0000313" key="1">
    <source>
        <dbReference type="EMBL" id="EOA62749.1"/>
    </source>
</evidence>